<reference evidence="1" key="1">
    <citation type="submission" date="2023-03" db="EMBL/GenBank/DDBJ databases">
        <title>Chromosome-level genomes of two armyworms, Mythimna separata and Mythimna loreyi, provide insights into the biosynthesis and reception of sex pheromones.</title>
        <authorList>
            <person name="Zhao H."/>
        </authorList>
    </citation>
    <scope>NUCLEOTIDE SEQUENCE</scope>
    <source>
        <strain evidence="1">BeijingLab</strain>
    </source>
</reference>
<protein>
    <submittedName>
        <fullName evidence="1">Uncharacterized protein</fullName>
    </submittedName>
</protein>
<keyword evidence="2" id="KW-1185">Reference proteome</keyword>
<gene>
    <name evidence="1" type="ORF">PYW08_014756</name>
</gene>
<sequence>MKLATRYEIYWVFCFLIVQVTVKPVASNLSIENKNFVKINQDLNRFQETSAYRNKNYAPNFYSNTTTPKEIKKINTYLIARRAARSGNYSQGKYRIGYDHDKGFAKGNQIKKWQVGRVSRKQYEIINMLWRKTKIFDDVESTSVNYLHKHNDTFRSIRHPFIRFSSRPSLSSTTPSFIEFYYLDEADERIKELPTQKQSTMREHVIRQHGNHKFVLSDSPMFSFRVHDASYKRPAITTRYTQITNKIKRRKPRTRDSSLPAFDSFKSLTPSFTFSRIRLQLNKFVTNSSASSNSKKNVTFETTSTISTTENFDDVETCPTTVDIADVNDTTEIENIKTETVNVTQKQESTTAYDKIKFFEMYDKHTPVPYYEEKVRYDMDNVDISIKGNEVERKVLLEEVDQSIGNEHSQPHKVKPAKKHISDANRKEFKKHGLDNSVDQRPKITIKPTKLNVPKVTHHIANVTRRPTIKLLQSESKVPQTPERRKSQNVQWSQYPFAAAYIYEPLQVHCDAAGISPHWLITSGSCLSRHHKNPSGEGRSAFVTYCGVAWWNPERVAYVKYSLVHPRFHPRDKTRRHLYNIGLIQIVNSMASACAGWSSISLMSHQIVAEGEGATANAVGWGLDRFDTRYSSNDMPKTPLTSYENQVYSHSCPGNIGYGKAKRLDEEGGIKNVYCLALPPYLGEANDPVHGGLLLVGGKLVALYLQEERRPWGDQCAQYTGTWRLVPWILDVARENEDVDTFTLDI</sequence>
<accession>A0ACC2R314</accession>
<name>A0ACC2R314_9NEOP</name>
<dbReference type="EMBL" id="CM056782">
    <property type="protein sequence ID" value="KAJ8732026.1"/>
    <property type="molecule type" value="Genomic_DNA"/>
</dbReference>
<proteinExistence type="predicted"/>
<organism evidence="1 2">
    <name type="scientific">Mythimna loreyi</name>
    <dbReference type="NCBI Taxonomy" id="667449"/>
    <lineage>
        <taxon>Eukaryota</taxon>
        <taxon>Metazoa</taxon>
        <taxon>Ecdysozoa</taxon>
        <taxon>Arthropoda</taxon>
        <taxon>Hexapoda</taxon>
        <taxon>Insecta</taxon>
        <taxon>Pterygota</taxon>
        <taxon>Neoptera</taxon>
        <taxon>Endopterygota</taxon>
        <taxon>Lepidoptera</taxon>
        <taxon>Glossata</taxon>
        <taxon>Ditrysia</taxon>
        <taxon>Noctuoidea</taxon>
        <taxon>Noctuidae</taxon>
        <taxon>Noctuinae</taxon>
        <taxon>Hadenini</taxon>
        <taxon>Mythimna</taxon>
    </lineage>
</organism>
<dbReference type="Proteomes" id="UP001231649">
    <property type="component" value="Chromosome 6"/>
</dbReference>
<comment type="caution">
    <text evidence="1">The sequence shown here is derived from an EMBL/GenBank/DDBJ whole genome shotgun (WGS) entry which is preliminary data.</text>
</comment>
<evidence type="ECO:0000313" key="2">
    <source>
        <dbReference type="Proteomes" id="UP001231649"/>
    </source>
</evidence>
<evidence type="ECO:0000313" key="1">
    <source>
        <dbReference type="EMBL" id="KAJ8732026.1"/>
    </source>
</evidence>